<gene>
    <name evidence="1" type="ORF">SCARR_01119</name>
</gene>
<keyword evidence="2" id="KW-1185">Reference proteome</keyword>
<dbReference type="AlphaFoldDB" id="A0A6C2UGT2"/>
<protein>
    <recommendedName>
        <fullName evidence="3">Carbohydrate-binding domain-containing protein</fullName>
    </recommendedName>
</protein>
<dbReference type="Gene3D" id="2.60.40.1190">
    <property type="match status" value="1"/>
</dbReference>
<dbReference type="EMBL" id="CAAHFH010000001">
    <property type="protein sequence ID" value="VGO19063.1"/>
    <property type="molecule type" value="Genomic_DNA"/>
</dbReference>
<organism evidence="1 2">
    <name type="scientific">Pontiella sulfatireligans</name>
    <dbReference type="NCBI Taxonomy" id="2750658"/>
    <lineage>
        <taxon>Bacteria</taxon>
        <taxon>Pseudomonadati</taxon>
        <taxon>Kiritimatiellota</taxon>
        <taxon>Kiritimatiellia</taxon>
        <taxon>Kiritimatiellales</taxon>
        <taxon>Pontiellaceae</taxon>
        <taxon>Pontiella</taxon>
    </lineage>
</organism>
<dbReference type="SUPFAM" id="SSF49344">
    <property type="entry name" value="CBD9-like"/>
    <property type="match status" value="1"/>
</dbReference>
<dbReference type="Proteomes" id="UP000346198">
    <property type="component" value="Unassembled WGS sequence"/>
</dbReference>
<reference evidence="1 2" key="1">
    <citation type="submission" date="2019-04" db="EMBL/GenBank/DDBJ databases">
        <authorList>
            <person name="Van Vliet M D."/>
        </authorList>
    </citation>
    <scope>NUCLEOTIDE SEQUENCE [LARGE SCALE GENOMIC DNA]</scope>
    <source>
        <strain evidence="1 2">F21</strain>
    </source>
</reference>
<name>A0A6C2UGT2_9BACT</name>
<evidence type="ECO:0008006" key="3">
    <source>
        <dbReference type="Google" id="ProtNLM"/>
    </source>
</evidence>
<evidence type="ECO:0000313" key="1">
    <source>
        <dbReference type="EMBL" id="VGO19063.1"/>
    </source>
</evidence>
<proteinExistence type="predicted"/>
<accession>A0A6C2UGT2</accession>
<dbReference type="RefSeq" id="WP_136060493.1">
    <property type="nucleotide sequence ID" value="NZ_CAAHFH010000001.1"/>
</dbReference>
<evidence type="ECO:0000313" key="2">
    <source>
        <dbReference type="Proteomes" id="UP000346198"/>
    </source>
</evidence>
<sequence>MNDHPIIKAVYVPECPEITGSPDEGIWSSATGYPLSNSKDKAGCPQEGGLVKFAWNQHGLYVAAKLEDSCVVAKNKRDEQFHYMFGDVFELFLKPRNDEYYWEMYATPRGNKTTLFFPAERSGVTLDRCLNDHDFHGLETAAIIHRSEHESGSSEQGWSAEMWIPASQLSHYGEPWGETSNWSILCGRYNYSNEALTDPELSMLPSLSKTNFHLTNEYASLYFSRS</sequence>